<dbReference type="RefSeq" id="WP_120787934.1">
    <property type="nucleotide sequence ID" value="NZ_CP032624.1"/>
</dbReference>
<protein>
    <recommendedName>
        <fullName evidence="3">PD-(D/E)XK endonuclease-like domain-containing protein</fullName>
    </recommendedName>
</protein>
<reference evidence="1 2" key="1">
    <citation type="submission" date="2018-09" db="EMBL/GenBank/DDBJ databases">
        <title>Genome sequencing of strain 2DFW10M-5.</title>
        <authorList>
            <person name="Heo J."/>
            <person name="Kim S.-J."/>
            <person name="Kwon S.-W."/>
        </authorList>
    </citation>
    <scope>NUCLEOTIDE SEQUENCE [LARGE SCALE GENOMIC DNA]</scope>
    <source>
        <strain evidence="1 2">2DFW10M-5</strain>
    </source>
</reference>
<evidence type="ECO:0008006" key="3">
    <source>
        <dbReference type="Google" id="ProtNLM"/>
    </source>
</evidence>
<gene>
    <name evidence="1" type="ORF">D7I44_01845</name>
</gene>
<proteinExistence type="predicted"/>
<sequence>MTIETQAPPSPLRRRNFGKNHAYYLRRDDGTEVKLDGVTTLLSNGIPKPALVNWAGNVTAEYAVDNWEDLALLAPSARLKVLKGAKDADRDAAAGRGTEVHALAEKLIAGEEVPVPEELAGHVESCVRFLDTGKIRPILTETSVWHRRALYAGTLDMVFTSDLLPGRVILGDWKTNRSGIYPEVALQLAAYANADYYVGPDGADHEMAGLKITDHWAIWLRADGFSIYPMATSQEAYRTFQYAATVARRTGIKTPDGRYPLDAYKGEEFFFSEAAA</sequence>
<evidence type="ECO:0000313" key="1">
    <source>
        <dbReference type="EMBL" id="AYG02400.1"/>
    </source>
</evidence>
<accession>A0A387BMZ1</accession>
<dbReference type="Proteomes" id="UP000275069">
    <property type="component" value="Chromosome"/>
</dbReference>
<dbReference type="OrthoDB" id="3398267at2"/>
<dbReference type="EMBL" id="CP032624">
    <property type="protein sequence ID" value="AYG02400.1"/>
    <property type="molecule type" value="Genomic_DNA"/>
</dbReference>
<evidence type="ECO:0000313" key="2">
    <source>
        <dbReference type="Proteomes" id="UP000275069"/>
    </source>
</evidence>
<keyword evidence="2" id="KW-1185">Reference proteome</keyword>
<organism evidence="1 2">
    <name type="scientific">Gryllotalpicola protaetiae</name>
    <dbReference type="NCBI Taxonomy" id="2419771"/>
    <lineage>
        <taxon>Bacteria</taxon>
        <taxon>Bacillati</taxon>
        <taxon>Actinomycetota</taxon>
        <taxon>Actinomycetes</taxon>
        <taxon>Micrococcales</taxon>
        <taxon>Microbacteriaceae</taxon>
        <taxon>Gryllotalpicola</taxon>
    </lineage>
</organism>
<name>A0A387BMZ1_9MICO</name>
<dbReference type="AlphaFoldDB" id="A0A387BMZ1"/>
<dbReference type="KEGG" id="gry:D7I44_01845"/>